<dbReference type="OrthoDB" id="3561651at2759"/>
<dbReference type="Proteomes" id="UP000824998">
    <property type="component" value="Unassembled WGS sequence"/>
</dbReference>
<reference evidence="1" key="1">
    <citation type="journal article" date="2021" name="IMA Fungus">
        <title>Genomic characterization of three marine fungi, including Emericellopsis atlantica sp. nov. with signatures of a generalist lifestyle and marine biomass degradation.</title>
        <authorList>
            <person name="Hagestad O.C."/>
            <person name="Hou L."/>
            <person name="Andersen J.H."/>
            <person name="Hansen E.H."/>
            <person name="Altermark B."/>
            <person name="Li C."/>
            <person name="Kuhnert E."/>
            <person name="Cox R.J."/>
            <person name="Crous P.W."/>
            <person name="Spatafora J.W."/>
            <person name="Lail K."/>
            <person name="Amirebrahimi M."/>
            <person name="Lipzen A."/>
            <person name="Pangilinan J."/>
            <person name="Andreopoulos W."/>
            <person name="Hayes R.D."/>
            <person name="Ng V."/>
            <person name="Grigoriev I.V."/>
            <person name="Jackson S.A."/>
            <person name="Sutton T.D.S."/>
            <person name="Dobson A.D.W."/>
            <person name="Rama T."/>
        </authorList>
    </citation>
    <scope>NUCLEOTIDE SEQUENCE</scope>
    <source>
        <strain evidence="1">TRa018bII</strain>
    </source>
</reference>
<feature type="non-terminal residue" evidence="1">
    <location>
        <position position="1"/>
    </location>
</feature>
<dbReference type="EMBL" id="MU252448">
    <property type="protein sequence ID" value="KAG9227946.1"/>
    <property type="molecule type" value="Genomic_DNA"/>
</dbReference>
<name>A0A9P7Y5Z5_9HELO</name>
<gene>
    <name evidence="1" type="ORF">BJ875DRAFT_343528</name>
</gene>
<feature type="non-terminal residue" evidence="1">
    <location>
        <position position="70"/>
    </location>
</feature>
<proteinExistence type="predicted"/>
<evidence type="ECO:0000313" key="2">
    <source>
        <dbReference type="Proteomes" id="UP000824998"/>
    </source>
</evidence>
<comment type="caution">
    <text evidence="1">The sequence shown here is derived from an EMBL/GenBank/DDBJ whole genome shotgun (WGS) entry which is preliminary data.</text>
</comment>
<keyword evidence="2" id="KW-1185">Reference proteome</keyword>
<evidence type="ECO:0000313" key="1">
    <source>
        <dbReference type="EMBL" id="KAG9227946.1"/>
    </source>
</evidence>
<accession>A0A9P7Y5Z5</accession>
<sequence length="70" mass="7778">YPGVVYEISCSQDGRELGKANGNIKAVVGFELGYGKKKEAPISMWQPRYLKESEEELSTLDVKAAIDRDV</sequence>
<protein>
    <submittedName>
        <fullName evidence="1">Uncharacterized protein</fullName>
    </submittedName>
</protein>
<organism evidence="1 2">
    <name type="scientific">Amylocarpus encephaloides</name>
    <dbReference type="NCBI Taxonomy" id="45428"/>
    <lineage>
        <taxon>Eukaryota</taxon>
        <taxon>Fungi</taxon>
        <taxon>Dikarya</taxon>
        <taxon>Ascomycota</taxon>
        <taxon>Pezizomycotina</taxon>
        <taxon>Leotiomycetes</taxon>
        <taxon>Helotiales</taxon>
        <taxon>Helotiales incertae sedis</taxon>
        <taxon>Amylocarpus</taxon>
    </lineage>
</organism>
<dbReference type="AlphaFoldDB" id="A0A9P7Y5Z5"/>